<organism evidence="3 4">
    <name type="scientific">Striga asiatica</name>
    <name type="common">Asiatic witchweed</name>
    <name type="synonym">Buchnera asiatica</name>
    <dbReference type="NCBI Taxonomy" id="4170"/>
    <lineage>
        <taxon>Eukaryota</taxon>
        <taxon>Viridiplantae</taxon>
        <taxon>Streptophyta</taxon>
        <taxon>Embryophyta</taxon>
        <taxon>Tracheophyta</taxon>
        <taxon>Spermatophyta</taxon>
        <taxon>Magnoliopsida</taxon>
        <taxon>eudicotyledons</taxon>
        <taxon>Gunneridae</taxon>
        <taxon>Pentapetalae</taxon>
        <taxon>asterids</taxon>
        <taxon>lamiids</taxon>
        <taxon>Lamiales</taxon>
        <taxon>Orobanchaceae</taxon>
        <taxon>Buchnereae</taxon>
        <taxon>Striga</taxon>
    </lineage>
</organism>
<dbReference type="PROSITE" id="PS00028">
    <property type="entry name" value="ZINC_FINGER_C2H2_1"/>
    <property type="match status" value="1"/>
</dbReference>
<accession>A0A5A7QVI3</accession>
<dbReference type="InterPro" id="IPR013087">
    <property type="entry name" value="Znf_C2H2_type"/>
</dbReference>
<feature type="region of interest" description="Disordered" evidence="1">
    <location>
        <begin position="173"/>
        <end position="220"/>
    </location>
</feature>
<sequence>MAMALLGGLATPLIQPRKVGGGTKYPPKVSFGGMLFPCKKNFVGGMLVLVPVEKKFVGLQVECKRKPRGAGRDGPYMCGECDERFKTEGGYKNHWNTKHAEIVANKFWCRKCTHYFINSERLKNHQCLTPIERALRDDARIREEEEENMKKKEENKKKKEEMAAAAIAAAEMKSLAPEEKTPPTAEEEAPPATEEETPPASDEKAPPVEETEKKNTQRVSSNEFAGTADLILSFCFSNCMFLEFTTSLVYDSFSTDQVAMMIKILASLLNESFGIKLLR</sequence>
<name>A0A5A7QVI3_STRAF</name>
<comment type="caution">
    <text evidence="3">The sequence shown here is derived from an EMBL/GenBank/DDBJ whole genome shotgun (WGS) entry which is preliminary data.</text>
</comment>
<gene>
    <name evidence="3" type="ORF">STAS_26473</name>
</gene>
<reference evidence="4" key="1">
    <citation type="journal article" date="2019" name="Curr. Biol.">
        <title>Genome Sequence of Striga asiatica Provides Insight into the Evolution of Plant Parasitism.</title>
        <authorList>
            <person name="Yoshida S."/>
            <person name="Kim S."/>
            <person name="Wafula E.K."/>
            <person name="Tanskanen J."/>
            <person name="Kim Y.M."/>
            <person name="Honaas L."/>
            <person name="Yang Z."/>
            <person name="Spallek T."/>
            <person name="Conn C.E."/>
            <person name="Ichihashi Y."/>
            <person name="Cheong K."/>
            <person name="Cui S."/>
            <person name="Der J.P."/>
            <person name="Gundlach H."/>
            <person name="Jiao Y."/>
            <person name="Hori C."/>
            <person name="Ishida J.K."/>
            <person name="Kasahara H."/>
            <person name="Kiba T."/>
            <person name="Kim M.S."/>
            <person name="Koo N."/>
            <person name="Laohavisit A."/>
            <person name="Lee Y.H."/>
            <person name="Lumba S."/>
            <person name="McCourt P."/>
            <person name="Mortimer J.C."/>
            <person name="Mutuku J.M."/>
            <person name="Nomura T."/>
            <person name="Sasaki-Sekimoto Y."/>
            <person name="Seto Y."/>
            <person name="Wang Y."/>
            <person name="Wakatake T."/>
            <person name="Sakakibara H."/>
            <person name="Demura T."/>
            <person name="Yamaguchi S."/>
            <person name="Yoneyama K."/>
            <person name="Manabe R.I."/>
            <person name="Nelson D.C."/>
            <person name="Schulman A.H."/>
            <person name="Timko M.P."/>
            <person name="dePamphilis C.W."/>
            <person name="Choi D."/>
            <person name="Shirasu K."/>
        </authorList>
    </citation>
    <scope>NUCLEOTIDE SEQUENCE [LARGE SCALE GENOMIC DNA]</scope>
    <source>
        <strain evidence="4">cv. UVA1</strain>
    </source>
</reference>
<dbReference type="EMBL" id="BKCP01008515">
    <property type="protein sequence ID" value="GER49254.1"/>
    <property type="molecule type" value="Genomic_DNA"/>
</dbReference>
<feature type="compositionally biased region" description="Basic and acidic residues" evidence="1">
    <location>
        <begin position="201"/>
        <end position="215"/>
    </location>
</feature>
<feature type="region of interest" description="Disordered" evidence="1">
    <location>
        <begin position="144"/>
        <end position="163"/>
    </location>
</feature>
<dbReference type="Proteomes" id="UP000325081">
    <property type="component" value="Unassembled WGS sequence"/>
</dbReference>
<evidence type="ECO:0000313" key="3">
    <source>
        <dbReference type="EMBL" id="GER49254.1"/>
    </source>
</evidence>
<keyword evidence="4" id="KW-1185">Reference proteome</keyword>
<dbReference type="InterPro" id="IPR036236">
    <property type="entry name" value="Znf_C2H2_sf"/>
</dbReference>
<dbReference type="SUPFAM" id="SSF57667">
    <property type="entry name" value="beta-beta-alpha zinc fingers"/>
    <property type="match status" value="1"/>
</dbReference>
<dbReference type="Gene3D" id="3.30.160.60">
    <property type="entry name" value="Classic Zinc Finger"/>
    <property type="match status" value="1"/>
</dbReference>
<feature type="compositionally biased region" description="Acidic residues" evidence="1">
    <location>
        <begin position="185"/>
        <end position="197"/>
    </location>
</feature>
<proteinExistence type="predicted"/>
<protein>
    <submittedName>
        <fullName evidence="3">Zinc finger protein</fullName>
    </submittedName>
</protein>
<evidence type="ECO:0000313" key="4">
    <source>
        <dbReference type="Proteomes" id="UP000325081"/>
    </source>
</evidence>
<evidence type="ECO:0000256" key="1">
    <source>
        <dbReference type="SAM" id="MobiDB-lite"/>
    </source>
</evidence>
<dbReference type="AlphaFoldDB" id="A0A5A7QVI3"/>
<dbReference type="OrthoDB" id="6077919at2759"/>
<evidence type="ECO:0000259" key="2">
    <source>
        <dbReference type="PROSITE" id="PS00028"/>
    </source>
</evidence>
<feature type="compositionally biased region" description="Basic and acidic residues" evidence="1">
    <location>
        <begin position="144"/>
        <end position="162"/>
    </location>
</feature>
<feature type="domain" description="C2H2-type" evidence="2">
    <location>
        <begin position="78"/>
        <end position="99"/>
    </location>
</feature>